<organism evidence="4 5">
    <name type="scientific">Frieseomelitta varia</name>
    <dbReference type="NCBI Taxonomy" id="561572"/>
    <lineage>
        <taxon>Eukaryota</taxon>
        <taxon>Metazoa</taxon>
        <taxon>Ecdysozoa</taxon>
        <taxon>Arthropoda</taxon>
        <taxon>Hexapoda</taxon>
        <taxon>Insecta</taxon>
        <taxon>Pterygota</taxon>
        <taxon>Neoptera</taxon>
        <taxon>Endopterygota</taxon>
        <taxon>Hymenoptera</taxon>
        <taxon>Apocrita</taxon>
        <taxon>Aculeata</taxon>
        <taxon>Apoidea</taxon>
        <taxon>Anthophila</taxon>
        <taxon>Apidae</taxon>
        <taxon>Frieseomelitta</taxon>
    </lineage>
</organism>
<dbReference type="AlphaFoldDB" id="A0A833VKW0"/>
<gene>
    <name evidence="4" type="ORF">E2986_01931</name>
</gene>
<evidence type="ECO:0000256" key="1">
    <source>
        <dbReference type="ARBA" id="ARBA00023157"/>
    </source>
</evidence>
<sequence length="336" mass="38814">MHNVLRYTRDVRDPEFLIPRRVFEDGSLDTYSLPNFYDRRELSERKKRSTEAGEQEPQTDKVHLVLPFNGIEHHVELSPYHEFISPDMVIETRGAGLRTNLDEALRFKRAPDRQCHYRGFVRDHQKSKAALSLCDGVVHNWEAAWAEQLAKREKRLMEENLDKATSYSHSIHRFLEIGLIADRRFLDFYNNSNYEQYLLTIMNMVSDLYHDGSVGNQIDVVIVRIIYLEKEKEEIDLMISPKAETTLASFTKWAQKMNPKDHTHPNHFDIAVLVTRYDICSETATHCNLLGLAYVGTACDPEKAACITEDTGLLLGVVIAHEVGHVYCPCTFLWQS</sequence>
<proteinExistence type="predicted"/>
<dbReference type="Pfam" id="PF01562">
    <property type="entry name" value="Pep_M12B_propep"/>
    <property type="match status" value="1"/>
</dbReference>
<dbReference type="Proteomes" id="UP000655588">
    <property type="component" value="Unassembled WGS sequence"/>
</dbReference>
<dbReference type="PANTHER" id="PTHR11905:SF256">
    <property type="entry name" value="PEPTIDASE M12B DOMAIN-CONTAINING PROTEIN"/>
    <property type="match status" value="1"/>
</dbReference>
<dbReference type="Pfam" id="PF01421">
    <property type="entry name" value="Reprolysin"/>
    <property type="match status" value="1"/>
</dbReference>
<dbReference type="InterPro" id="IPR001590">
    <property type="entry name" value="Peptidase_M12B"/>
</dbReference>
<dbReference type="PROSITE" id="PS50215">
    <property type="entry name" value="ADAM_MEPRO"/>
    <property type="match status" value="1"/>
</dbReference>
<dbReference type="EMBL" id="WNWW01000751">
    <property type="protein sequence ID" value="KAF3422261.1"/>
    <property type="molecule type" value="Genomic_DNA"/>
</dbReference>
<keyword evidence="5" id="KW-1185">Reference proteome</keyword>
<dbReference type="InterPro" id="IPR024079">
    <property type="entry name" value="MetalloPept_cat_dom_sf"/>
</dbReference>
<feature type="active site" evidence="2">
    <location>
        <position position="322"/>
    </location>
</feature>
<dbReference type="GO" id="GO:0004222">
    <property type="term" value="F:metalloendopeptidase activity"/>
    <property type="evidence" value="ECO:0007669"/>
    <property type="project" value="InterPro"/>
</dbReference>
<dbReference type="Gene3D" id="3.40.390.10">
    <property type="entry name" value="Collagenase (Catalytic Domain)"/>
    <property type="match status" value="1"/>
</dbReference>
<reference evidence="4" key="1">
    <citation type="submission" date="2019-11" db="EMBL/GenBank/DDBJ databases">
        <title>The nuclear and mitochondrial genomes of Frieseomelitta varia - a highly eusocial stingless bee (Meliponini) with a permanently sterile worker caste.</title>
        <authorList>
            <person name="Freitas F.C.P."/>
            <person name="Lourenco A.P."/>
            <person name="Nunes F.M.F."/>
            <person name="Paschoal A.R."/>
            <person name="Abreu F.C.P."/>
            <person name="Barbin F.O."/>
            <person name="Bataglia L."/>
            <person name="Cardoso-Junior C.A.M."/>
            <person name="Cervoni M.S."/>
            <person name="Silva S.R."/>
            <person name="Dalarmi F."/>
            <person name="Del Lama M.A."/>
            <person name="Depintor T.S."/>
            <person name="Ferreira K.M."/>
            <person name="Goria P.S."/>
            <person name="Jaskot M.C."/>
            <person name="Lago D.C."/>
            <person name="Luna-Lucena D."/>
            <person name="Moda L.M."/>
            <person name="Nascimento L."/>
            <person name="Pedrino M."/>
            <person name="Rabico F.O."/>
            <person name="Sanches F.C."/>
            <person name="Santos D.E."/>
            <person name="Santos C.G."/>
            <person name="Vieira J."/>
            <person name="Lopes T.F."/>
            <person name="Barchuk A.R."/>
            <person name="Hartfelder K."/>
            <person name="Simoes Z.L.P."/>
            <person name="Bitondi M.M.G."/>
            <person name="Pinheiro D.G."/>
        </authorList>
    </citation>
    <scope>NUCLEOTIDE SEQUENCE</scope>
    <source>
        <strain evidence="4">USP_RPSP 00005682</strain>
        <tissue evidence="4">Whole individual</tissue>
    </source>
</reference>
<evidence type="ECO:0000259" key="3">
    <source>
        <dbReference type="PROSITE" id="PS50215"/>
    </source>
</evidence>
<keyword evidence="1" id="KW-1015">Disulfide bond</keyword>
<dbReference type="SUPFAM" id="SSF55486">
    <property type="entry name" value="Metalloproteases ('zincins'), catalytic domain"/>
    <property type="match status" value="1"/>
</dbReference>
<evidence type="ECO:0000313" key="5">
    <source>
        <dbReference type="Proteomes" id="UP000655588"/>
    </source>
</evidence>
<comment type="caution">
    <text evidence="4">The sequence shown here is derived from an EMBL/GenBank/DDBJ whole genome shotgun (WGS) entry which is preliminary data.</text>
</comment>
<accession>A0A833VKW0</accession>
<dbReference type="InterPro" id="IPR002870">
    <property type="entry name" value="Peptidase_M12B_N"/>
</dbReference>
<name>A0A833VKW0_9HYME</name>
<protein>
    <recommendedName>
        <fullName evidence="3">Peptidase M12B domain-containing protein</fullName>
    </recommendedName>
</protein>
<evidence type="ECO:0000313" key="4">
    <source>
        <dbReference type="EMBL" id="KAF3422261.1"/>
    </source>
</evidence>
<comment type="caution">
    <text evidence="2">Lacks conserved residue(s) required for the propagation of feature annotation.</text>
</comment>
<evidence type="ECO:0000256" key="2">
    <source>
        <dbReference type="PROSITE-ProRule" id="PRU00276"/>
    </source>
</evidence>
<feature type="domain" description="Peptidase M12B" evidence="3">
    <location>
        <begin position="173"/>
        <end position="325"/>
    </location>
</feature>
<dbReference type="PANTHER" id="PTHR11905">
    <property type="entry name" value="ADAM A DISINTEGRIN AND METALLOPROTEASE DOMAIN"/>
    <property type="match status" value="1"/>
</dbReference>
<dbReference type="GO" id="GO:0006508">
    <property type="term" value="P:proteolysis"/>
    <property type="evidence" value="ECO:0007669"/>
    <property type="project" value="InterPro"/>
</dbReference>